<dbReference type="GO" id="GO:0070971">
    <property type="term" value="C:endoplasmic reticulum exit site"/>
    <property type="evidence" value="ECO:0007669"/>
    <property type="project" value="TreeGrafter"/>
</dbReference>
<gene>
    <name evidence="18" type="ORF">NADFUDRAFT_83005</name>
</gene>
<dbReference type="PROSITE" id="PS50082">
    <property type="entry name" value="WD_REPEATS_2"/>
    <property type="match status" value="2"/>
</dbReference>
<dbReference type="GO" id="GO:0005789">
    <property type="term" value="C:endoplasmic reticulum membrane"/>
    <property type="evidence" value="ECO:0007669"/>
    <property type="project" value="UniProtKB-SubCell"/>
</dbReference>
<dbReference type="Gene3D" id="1.20.940.10">
    <property type="entry name" value="Functional domain of the splicing factor Prp18"/>
    <property type="match status" value="1"/>
</dbReference>
<evidence type="ECO:0000256" key="7">
    <source>
        <dbReference type="ARBA" id="ARBA00022574"/>
    </source>
</evidence>
<name>A0A1E3PMV2_9ASCO</name>
<dbReference type="OrthoDB" id="542917at2759"/>
<dbReference type="GO" id="GO:0030127">
    <property type="term" value="C:COPII vesicle coat"/>
    <property type="evidence" value="ECO:0007669"/>
    <property type="project" value="TreeGrafter"/>
</dbReference>
<evidence type="ECO:0000259" key="17">
    <source>
        <dbReference type="Pfam" id="PF07304"/>
    </source>
</evidence>
<dbReference type="PANTHER" id="PTHR13923">
    <property type="entry name" value="SEC31-RELATED PROTEIN"/>
    <property type="match status" value="1"/>
</dbReference>
<keyword evidence="13" id="KW-0968">Cytoplasmic vesicle</keyword>
<evidence type="ECO:0000256" key="9">
    <source>
        <dbReference type="ARBA" id="ARBA00022824"/>
    </source>
</evidence>
<dbReference type="PROSITE" id="PS50294">
    <property type="entry name" value="WD_REPEATS_REGION"/>
    <property type="match status" value="2"/>
</dbReference>
<dbReference type="PANTHER" id="PTHR13923:SF11">
    <property type="entry name" value="SECRETORY 31, ISOFORM D"/>
    <property type="match status" value="1"/>
</dbReference>
<dbReference type="InterPro" id="IPR040251">
    <property type="entry name" value="SEC31-like"/>
</dbReference>
<dbReference type="InterPro" id="IPR036322">
    <property type="entry name" value="WD40_repeat_dom_sf"/>
</dbReference>
<dbReference type="Proteomes" id="UP000095009">
    <property type="component" value="Unassembled WGS sequence"/>
</dbReference>
<evidence type="ECO:0000256" key="6">
    <source>
        <dbReference type="ARBA" id="ARBA00022448"/>
    </source>
</evidence>
<feature type="compositionally biased region" description="Low complexity" evidence="16">
    <location>
        <begin position="1100"/>
        <end position="1118"/>
    </location>
</feature>
<dbReference type="STRING" id="857566.A0A1E3PMV2"/>
<evidence type="ECO:0000256" key="11">
    <source>
        <dbReference type="ARBA" id="ARBA00022927"/>
    </source>
</evidence>
<feature type="domain" description="SRA1/Sec31" evidence="17">
    <location>
        <begin position="1182"/>
        <end position="1322"/>
    </location>
</feature>
<dbReference type="Pfam" id="PF00400">
    <property type="entry name" value="WD40"/>
    <property type="match status" value="2"/>
</dbReference>
<evidence type="ECO:0000256" key="5">
    <source>
        <dbReference type="ARBA" id="ARBA00021236"/>
    </source>
</evidence>
<reference evidence="18 19" key="1">
    <citation type="journal article" date="2016" name="Proc. Natl. Acad. Sci. U.S.A.">
        <title>Comparative genomics of biotechnologically important yeasts.</title>
        <authorList>
            <person name="Riley R."/>
            <person name="Haridas S."/>
            <person name="Wolfe K.H."/>
            <person name="Lopes M.R."/>
            <person name="Hittinger C.T."/>
            <person name="Goeker M."/>
            <person name="Salamov A.A."/>
            <person name="Wisecaver J.H."/>
            <person name="Long T.M."/>
            <person name="Calvey C.H."/>
            <person name="Aerts A.L."/>
            <person name="Barry K.W."/>
            <person name="Choi C."/>
            <person name="Clum A."/>
            <person name="Coughlan A.Y."/>
            <person name="Deshpande S."/>
            <person name="Douglass A.P."/>
            <person name="Hanson S.J."/>
            <person name="Klenk H.-P."/>
            <person name="LaButti K.M."/>
            <person name="Lapidus A."/>
            <person name="Lindquist E.A."/>
            <person name="Lipzen A.M."/>
            <person name="Meier-Kolthoff J.P."/>
            <person name="Ohm R.A."/>
            <person name="Otillar R.P."/>
            <person name="Pangilinan J.L."/>
            <person name="Peng Y."/>
            <person name="Rokas A."/>
            <person name="Rosa C.A."/>
            <person name="Scheuner C."/>
            <person name="Sibirny A.A."/>
            <person name="Slot J.C."/>
            <person name="Stielow J.B."/>
            <person name="Sun H."/>
            <person name="Kurtzman C.P."/>
            <person name="Blackwell M."/>
            <person name="Grigoriev I.V."/>
            <person name="Jeffries T.W."/>
        </authorList>
    </citation>
    <scope>NUCLEOTIDE SEQUENCE [LARGE SCALE GENOMIC DNA]</scope>
    <source>
        <strain evidence="18 19">DSM 6958</strain>
    </source>
</reference>
<dbReference type="SUPFAM" id="SSF50978">
    <property type="entry name" value="WD40 repeat-like"/>
    <property type="match status" value="1"/>
</dbReference>
<evidence type="ECO:0000256" key="15">
    <source>
        <dbReference type="PROSITE-ProRule" id="PRU00221"/>
    </source>
</evidence>
<evidence type="ECO:0000256" key="4">
    <source>
        <dbReference type="ARBA" id="ARBA00013507"/>
    </source>
</evidence>
<evidence type="ECO:0000256" key="1">
    <source>
        <dbReference type="ARBA" id="ARBA00004299"/>
    </source>
</evidence>
<evidence type="ECO:0000256" key="16">
    <source>
        <dbReference type="SAM" id="MobiDB-lite"/>
    </source>
</evidence>
<sequence>MVKLKEIPRTATFAWSPNPHDPFMVTGTVAGAIDADFSATTQLEIWDLNLLDRSSSGFQVQPKKAIDTENRFYDIAWGGVSAAKPQGVIAGALEDGTVQLWDPKSILSGSTGVINKAKRHSGAVKSLQFNPLQNHLFASAGTKGEIFVWDLNKIGNPFTPGNPSSRLDEIDAVAWNNSVAHIMATGGNTGFTSVWDLKNKREVLHLHYSGSGSGPGLGRKGVSSVVWHPDNSTKLMTASSDDASPVILIWDLRNANAPEQILTGHDQGILSLDWCKHDSSLLLSSGKDNRTMLWNPHTAENLGEYQIATNWTFQTRFNPRNPEIFASASFDGKITVQTLQDTTTMPDGANAAKAQTSGEDFWNSASYVDTQRPTISLKQVPKWLKRPVGARFGFGGKLISIRTTDSEQKQSKVTIGKFIDDESLSAEATKFTEVIKSSDIKALEDICTERATSEELTPLEKHDWEIINLLAKRDNSQIIKFLSPEDLESAEPLVETEQKDSTIGEESSPNDDEFLSSLSISPVAVSSYAPTGAFNIYGDANDQSQADKDVTRAIILGKLDKAVDILLKENRLADAFLVSIHASAESRKKIEVAYMLEHSSQDFVRVLASVTTDNLDDLVINGDIEHWKDILASLISFKIHDKPTFNKLASQLGDRLAAKIDQSGSDNELRNSALFCYLISSNLEKITAIWINEIAIAERNIVSTTDVGPYSAHMKALHSFVEKVTVYRKVAGEGSILAAASDSLNGLYREYANEIASRGNLELASIFLELLPSSGDDADISLEKARVSSTVKPSVATKITKTNYNSLNINTNRTANASPAKGLYQPASPYGTSAPPFGNQQARASTAVNDVNANLTANSMYNTRTSVYGESPATAAYGSATGPGSLQSNTAAPPPPVNGWPYKATTPIPAYGAPVQSSSTPMVPVSAPINPYQPAASIIPTAAPISQSMPPPPISSNATVQKKEAGGWNDLPTASLGANTSRRQTPAAPVTTASYNYLEAPVAVPYAAQGGYQSAMASPAIQQSLPPPPGPNQGKPVQAASPLPTIQKNPYAPAANAASPMNINLNSGASSPAATGSVTPGSSRYTPEVRATPQSAYRPQQQYGQQLQQQQYGQQQYGNSPAPPAPAVAAAYSSIAQVSNPYAPVASTTPIPRDSSAGGYFPNTGFPVPQGGISGPSPIVAAPPVVTAPPLVPEPTPSPPPAPKHPAGDRSHIPQNQLPIFQILSSRLESLKPLVPAAYTKQVKDAEKRLNILFDHLNNEEVLSGETISDLLELSACIDESNWGEAQGIYLNIITTRDHECSQWGTGIKRLIDMCRAVAAQKQQQQL</sequence>
<feature type="region of interest" description="Disordered" evidence="16">
    <location>
        <begin position="879"/>
        <end position="898"/>
    </location>
</feature>
<dbReference type="EMBL" id="KV454409">
    <property type="protein sequence ID" value="ODQ66157.1"/>
    <property type="molecule type" value="Genomic_DNA"/>
</dbReference>
<feature type="region of interest" description="Disordered" evidence="16">
    <location>
        <begin position="1018"/>
        <end position="1054"/>
    </location>
</feature>
<keyword evidence="19" id="KW-1185">Reference proteome</keyword>
<evidence type="ECO:0000256" key="14">
    <source>
        <dbReference type="ARBA" id="ARBA00025471"/>
    </source>
</evidence>
<dbReference type="GO" id="GO:0005198">
    <property type="term" value="F:structural molecule activity"/>
    <property type="evidence" value="ECO:0007669"/>
    <property type="project" value="TreeGrafter"/>
</dbReference>
<evidence type="ECO:0000313" key="18">
    <source>
        <dbReference type="EMBL" id="ODQ66157.1"/>
    </source>
</evidence>
<dbReference type="Gene3D" id="1.25.40.1030">
    <property type="match status" value="1"/>
</dbReference>
<feature type="region of interest" description="Disordered" evidence="16">
    <location>
        <begin position="489"/>
        <end position="512"/>
    </location>
</feature>
<dbReference type="InterPro" id="IPR009917">
    <property type="entry name" value="SRA1/Sec31"/>
</dbReference>
<comment type="similarity">
    <text evidence="3">Belongs to the WD repeat SEC31 family.</text>
</comment>
<evidence type="ECO:0000256" key="13">
    <source>
        <dbReference type="ARBA" id="ARBA00023329"/>
    </source>
</evidence>
<dbReference type="FunFam" id="2.130.10.10:FF:000193">
    <property type="entry name" value="Protein transport protein SEC31, putative"/>
    <property type="match status" value="1"/>
</dbReference>
<dbReference type="Gene3D" id="2.130.10.10">
    <property type="entry name" value="YVTN repeat-like/Quinoprotein amine dehydrogenase"/>
    <property type="match status" value="1"/>
</dbReference>
<dbReference type="SMART" id="SM00320">
    <property type="entry name" value="WD40"/>
    <property type="match status" value="6"/>
</dbReference>
<keyword evidence="8" id="KW-0677">Repeat</keyword>
<feature type="compositionally biased region" description="Pro residues" evidence="16">
    <location>
        <begin position="1190"/>
        <end position="1204"/>
    </location>
</feature>
<keyword evidence="9" id="KW-0256">Endoplasmic reticulum</keyword>
<evidence type="ECO:0000256" key="8">
    <source>
        <dbReference type="ARBA" id="ARBA00022737"/>
    </source>
</evidence>
<keyword evidence="12" id="KW-0472">Membrane</keyword>
<dbReference type="GO" id="GO:0007029">
    <property type="term" value="P:endoplasmic reticulum organization"/>
    <property type="evidence" value="ECO:0007669"/>
    <property type="project" value="TreeGrafter"/>
</dbReference>
<feature type="region of interest" description="Disordered" evidence="16">
    <location>
        <begin position="1068"/>
        <end position="1125"/>
    </location>
</feature>
<dbReference type="GO" id="GO:0015031">
    <property type="term" value="P:protein transport"/>
    <property type="evidence" value="ECO:0007669"/>
    <property type="project" value="UniProtKB-KW"/>
</dbReference>
<accession>A0A1E3PMV2</accession>
<keyword evidence="10" id="KW-0931">ER-Golgi transport</keyword>
<organism evidence="18 19">
    <name type="scientific">Nadsonia fulvescens var. elongata DSM 6958</name>
    <dbReference type="NCBI Taxonomy" id="857566"/>
    <lineage>
        <taxon>Eukaryota</taxon>
        <taxon>Fungi</taxon>
        <taxon>Dikarya</taxon>
        <taxon>Ascomycota</taxon>
        <taxon>Saccharomycotina</taxon>
        <taxon>Dipodascomycetes</taxon>
        <taxon>Dipodascales</taxon>
        <taxon>Dipodascales incertae sedis</taxon>
        <taxon>Nadsonia</taxon>
    </lineage>
</organism>
<dbReference type="InterPro" id="IPR015943">
    <property type="entry name" value="WD40/YVTN_repeat-like_dom_sf"/>
</dbReference>
<protein>
    <recommendedName>
        <fullName evidence="5">Protein transport protein SEC31</fullName>
    </recommendedName>
    <alternativeName>
        <fullName evidence="4">Protein transport protein sec31</fullName>
    </alternativeName>
</protein>
<feature type="compositionally biased region" description="Polar residues" evidence="16">
    <location>
        <begin position="1068"/>
        <end position="1085"/>
    </location>
</feature>
<evidence type="ECO:0000256" key="10">
    <source>
        <dbReference type="ARBA" id="ARBA00022892"/>
    </source>
</evidence>
<keyword evidence="11" id="KW-0653">Protein transport</keyword>
<evidence type="ECO:0000256" key="3">
    <source>
        <dbReference type="ARBA" id="ARBA00009358"/>
    </source>
</evidence>
<evidence type="ECO:0000313" key="19">
    <source>
        <dbReference type="Proteomes" id="UP000095009"/>
    </source>
</evidence>
<dbReference type="GO" id="GO:0090110">
    <property type="term" value="P:COPII-coated vesicle cargo loading"/>
    <property type="evidence" value="ECO:0007669"/>
    <property type="project" value="TreeGrafter"/>
</dbReference>
<dbReference type="InterPro" id="IPR001680">
    <property type="entry name" value="WD40_rpt"/>
</dbReference>
<evidence type="ECO:0000256" key="12">
    <source>
        <dbReference type="ARBA" id="ARBA00023136"/>
    </source>
</evidence>
<feature type="region of interest" description="Disordered" evidence="16">
    <location>
        <begin position="1190"/>
        <end position="1211"/>
    </location>
</feature>
<keyword evidence="6" id="KW-0813">Transport</keyword>
<evidence type="ECO:0000256" key="2">
    <source>
        <dbReference type="ARBA" id="ARBA00004397"/>
    </source>
</evidence>
<dbReference type="Pfam" id="PF07304">
    <property type="entry name" value="SRA1"/>
    <property type="match status" value="1"/>
</dbReference>
<feature type="repeat" description="WD" evidence="15">
    <location>
        <begin position="117"/>
        <end position="152"/>
    </location>
</feature>
<keyword evidence="7 15" id="KW-0853">WD repeat</keyword>
<comment type="subcellular location">
    <subcellularLocation>
        <location evidence="1">Cytoplasmic vesicle</location>
        <location evidence="1">COPII-coated vesicle membrane</location>
        <topology evidence="1">Peripheral membrane protein</topology>
        <orientation evidence="1">Cytoplasmic side</orientation>
    </subcellularLocation>
    <subcellularLocation>
        <location evidence="2">Endoplasmic reticulum membrane</location>
        <topology evidence="2">Peripheral membrane protein</topology>
        <orientation evidence="2">Cytoplasmic side</orientation>
    </subcellularLocation>
</comment>
<comment type="function">
    <text evidence="14">Component of the coat protein complex II (COPII) which promotes the formation of transport vesicles from the endoplasmic reticulum (ER). The coat has two main functions, the physical deformation of the endoplasmic reticulum membrane into vesicles and the selection of cargo molecules.</text>
</comment>
<feature type="repeat" description="WD" evidence="15">
    <location>
        <begin position="262"/>
        <end position="304"/>
    </location>
</feature>
<feature type="compositionally biased region" description="Polar residues" evidence="16">
    <location>
        <begin position="882"/>
        <end position="891"/>
    </location>
</feature>
<proteinExistence type="inferred from homology"/>